<feature type="transmembrane region" description="Helical" evidence="1">
    <location>
        <begin position="41"/>
        <end position="62"/>
    </location>
</feature>
<keyword evidence="1" id="KW-1133">Transmembrane helix</keyword>
<accession>A0A8S5TI66</accession>
<organism evidence="2">
    <name type="scientific">Myoviridae sp. ctIty1</name>
    <dbReference type="NCBI Taxonomy" id="2827673"/>
    <lineage>
        <taxon>Viruses</taxon>
        <taxon>Duplodnaviria</taxon>
        <taxon>Heunggongvirae</taxon>
        <taxon>Uroviricota</taxon>
        <taxon>Caudoviricetes</taxon>
    </lineage>
</organism>
<sequence length="206" mass="22681">MEKMTLTEKISKNLEGTTGNAFEKSVIVFGTISEHYFKTKWIGYIVGFLIAVMVIGGINSGLHGLYHAIAGPAEPKSYKDITTYEIVSEMVDGVQPPSKNTKLTGYLEKNKGFRISGYVVGVKIDGNTAVVTLAPFMQYDTTDDKARRMADKAVAIQAENKDADAAMRTLRRGDYVTIESAYLGFDNDEDFIHFGGFNVKRQGGIK</sequence>
<dbReference type="EMBL" id="BK032823">
    <property type="protein sequence ID" value="DAF62458.1"/>
    <property type="molecule type" value="Genomic_DNA"/>
</dbReference>
<proteinExistence type="predicted"/>
<evidence type="ECO:0000256" key="1">
    <source>
        <dbReference type="SAM" id="Phobius"/>
    </source>
</evidence>
<evidence type="ECO:0000313" key="2">
    <source>
        <dbReference type="EMBL" id="DAF62458.1"/>
    </source>
</evidence>
<name>A0A8S5TI66_9CAUD</name>
<keyword evidence="1" id="KW-0812">Transmembrane</keyword>
<protein>
    <submittedName>
        <fullName evidence="2">Uncharacterized protein</fullName>
    </submittedName>
</protein>
<keyword evidence="1" id="KW-0472">Membrane</keyword>
<reference evidence="2" key="1">
    <citation type="journal article" date="2021" name="Proc. Natl. Acad. Sci. U.S.A.">
        <title>A Catalog of Tens of Thousands of Viruses from Human Metagenomes Reveals Hidden Associations with Chronic Diseases.</title>
        <authorList>
            <person name="Tisza M.J."/>
            <person name="Buck C.B."/>
        </authorList>
    </citation>
    <scope>NUCLEOTIDE SEQUENCE</scope>
    <source>
        <strain evidence="2">CtIty1</strain>
    </source>
</reference>